<sequence length="464" mass="53374">MGVQPIKTWSLMKQSLRNRFGVKNHEGQRQGQSKVKFMESLMVEESSKIKELSQPKFEENLKIHVVDKTSKEPSCIMNEKSIEIKENERVEEKERLVERTCIFDSISIFSKESEHLECSKEKVSLRKSLKIQERMKEENLPTRSEDKGRDKEEERGNLFKDLPISLSLNPSLINKKLHANLGNYDFWVENGTFLGVLSFQGFQVGEIMEEAIRDWFISKIAFEEESFHGFTSFYKKFIKDSCTIASRLMDVSKKKTIFPWKLCLLLVEIASNQAYYSPILYSSFEVDFCDNLLMSFDLTPLFVDHALSLAKVKKMEFVKLRTNIFKGGVEDINRESEEPKDLLNGLSTSMRLKKLKALVDNGMIVYMTEALKSKVDEFEDQGKHSKTYPTIDGRVALTVAGRLLRMGARRSPTYHARGESTKLGKATPILHTLKKNLDSQATPTMELAPQGRNRIWEIRLGLLN</sequence>
<protein>
    <submittedName>
        <fullName evidence="1">Uncharacterized protein</fullName>
    </submittedName>
</protein>
<gene>
    <name evidence="1" type="ORF">M9H77_06985</name>
</gene>
<evidence type="ECO:0000313" key="1">
    <source>
        <dbReference type="EMBL" id="KAI5676035.1"/>
    </source>
</evidence>
<evidence type="ECO:0000313" key="2">
    <source>
        <dbReference type="Proteomes" id="UP001060085"/>
    </source>
</evidence>
<name>A0ACC0BTT5_CATRO</name>
<dbReference type="Proteomes" id="UP001060085">
    <property type="component" value="Linkage Group LG02"/>
</dbReference>
<organism evidence="1 2">
    <name type="scientific">Catharanthus roseus</name>
    <name type="common">Madagascar periwinkle</name>
    <name type="synonym">Vinca rosea</name>
    <dbReference type="NCBI Taxonomy" id="4058"/>
    <lineage>
        <taxon>Eukaryota</taxon>
        <taxon>Viridiplantae</taxon>
        <taxon>Streptophyta</taxon>
        <taxon>Embryophyta</taxon>
        <taxon>Tracheophyta</taxon>
        <taxon>Spermatophyta</taxon>
        <taxon>Magnoliopsida</taxon>
        <taxon>eudicotyledons</taxon>
        <taxon>Gunneridae</taxon>
        <taxon>Pentapetalae</taxon>
        <taxon>asterids</taxon>
        <taxon>lamiids</taxon>
        <taxon>Gentianales</taxon>
        <taxon>Apocynaceae</taxon>
        <taxon>Rauvolfioideae</taxon>
        <taxon>Vinceae</taxon>
        <taxon>Catharanthinae</taxon>
        <taxon>Catharanthus</taxon>
    </lineage>
</organism>
<keyword evidence="2" id="KW-1185">Reference proteome</keyword>
<reference evidence="2" key="1">
    <citation type="journal article" date="2023" name="Nat. Plants">
        <title>Single-cell RNA sequencing provides a high-resolution roadmap for understanding the multicellular compartmentation of specialized metabolism.</title>
        <authorList>
            <person name="Sun S."/>
            <person name="Shen X."/>
            <person name="Li Y."/>
            <person name="Li Y."/>
            <person name="Wang S."/>
            <person name="Li R."/>
            <person name="Zhang H."/>
            <person name="Shen G."/>
            <person name="Guo B."/>
            <person name="Wei J."/>
            <person name="Xu J."/>
            <person name="St-Pierre B."/>
            <person name="Chen S."/>
            <person name="Sun C."/>
        </authorList>
    </citation>
    <scope>NUCLEOTIDE SEQUENCE [LARGE SCALE GENOMIC DNA]</scope>
</reference>
<comment type="caution">
    <text evidence="1">The sequence shown here is derived from an EMBL/GenBank/DDBJ whole genome shotgun (WGS) entry which is preliminary data.</text>
</comment>
<accession>A0ACC0BTT5</accession>
<dbReference type="EMBL" id="CM044702">
    <property type="protein sequence ID" value="KAI5676035.1"/>
    <property type="molecule type" value="Genomic_DNA"/>
</dbReference>
<proteinExistence type="predicted"/>